<feature type="compositionally biased region" description="Low complexity" evidence="1">
    <location>
        <begin position="280"/>
        <end position="298"/>
    </location>
</feature>
<proteinExistence type="predicted"/>
<gene>
    <name evidence="2" type="ORF">CTI12_AA351460</name>
</gene>
<organism evidence="2 3">
    <name type="scientific">Artemisia annua</name>
    <name type="common">Sweet wormwood</name>
    <dbReference type="NCBI Taxonomy" id="35608"/>
    <lineage>
        <taxon>Eukaryota</taxon>
        <taxon>Viridiplantae</taxon>
        <taxon>Streptophyta</taxon>
        <taxon>Embryophyta</taxon>
        <taxon>Tracheophyta</taxon>
        <taxon>Spermatophyta</taxon>
        <taxon>Magnoliopsida</taxon>
        <taxon>eudicotyledons</taxon>
        <taxon>Gunneridae</taxon>
        <taxon>Pentapetalae</taxon>
        <taxon>asterids</taxon>
        <taxon>campanulids</taxon>
        <taxon>Asterales</taxon>
        <taxon>Asteraceae</taxon>
        <taxon>Asteroideae</taxon>
        <taxon>Anthemideae</taxon>
        <taxon>Artemisiinae</taxon>
        <taxon>Artemisia</taxon>
    </lineage>
</organism>
<keyword evidence="3" id="KW-1185">Reference proteome</keyword>
<evidence type="ECO:0000313" key="3">
    <source>
        <dbReference type="Proteomes" id="UP000245207"/>
    </source>
</evidence>
<protein>
    <submittedName>
        <fullName evidence="2">Uncharacterized protein</fullName>
    </submittedName>
</protein>
<feature type="region of interest" description="Disordered" evidence="1">
    <location>
        <begin position="106"/>
        <end position="136"/>
    </location>
</feature>
<dbReference type="AlphaFoldDB" id="A0A2U1MS19"/>
<feature type="compositionally biased region" description="Pro residues" evidence="1">
    <location>
        <begin position="299"/>
        <end position="312"/>
    </location>
</feature>
<feature type="region of interest" description="Disordered" evidence="1">
    <location>
        <begin position="151"/>
        <end position="446"/>
    </location>
</feature>
<dbReference type="Proteomes" id="UP000245207">
    <property type="component" value="Unassembled WGS sequence"/>
</dbReference>
<feature type="compositionally biased region" description="Polar residues" evidence="1">
    <location>
        <begin position="267"/>
        <end position="278"/>
    </location>
</feature>
<comment type="caution">
    <text evidence="2">The sequence shown here is derived from an EMBL/GenBank/DDBJ whole genome shotgun (WGS) entry which is preliminary data.</text>
</comment>
<feature type="compositionally biased region" description="Low complexity" evidence="1">
    <location>
        <begin position="198"/>
        <end position="207"/>
    </location>
</feature>
<evidence type="ECO:0000313" key="2">
    <source>
        <dbReference type="EMBL" id="PWA64027.1"/>
    </source>
</evidence>
<feature type="compositionally biased region" description="Polar residues" evidence="1">
    <location>
        <begin position="350"/>
        <end position="366"/>
    </location>
</feature>
<dbReference type="STRING" id="35608.A0A2U1MS19"/>
<dbReference type="OrthoDB" id="1714708at2759"/>
<name>A0A2U1MS19_ARTAN</name>
<dbReference type="EMBL" id="PKPP01004507">
    <property type="protein sequence ID" value="PWA64027.1"/>
    <property type="molecule type" value="Genomic_DNA"/>
</dbReference>
<evidence type="ECO:0000256" key="1">
    <source>
        <dbReference type="SAM" id="MobiDB-lite"/>
    </source>
</evidence>
<reference evidence="2 3" key="1">
    <citation type="journal article" date="2018" name="Mol. Plant">
        <title>The genome of Artemisia annua provides insight into the evolution of Asteraceae family and artemisinin biosynthesis.</title>
        <authorList>
            <person name="Shen Q."/>
            <person name="Zhang L."/>
            <person name="Liao Z."/>
            <person name="Wang S."/>
            <person name="Yan T."/>
            <person name="Shi P."/>
            <person name="Liu M."/>
            <person name="Fu X."/>
            <person name="Pan Q."/>
            <person name="Wang Y."/>
            <person name="Lv Z."/>
            <person name="Lu X."/>
            <person name="Zhang F."/>
            <person name="Jiang W."/>
            <person name="Ma Y."/>
            <person name="Chen M."/>
            <person name="Hao X."/>
            <person name="Li L."/>
            <person name="Tang Y."/>
            <person name="Lv G."/>
            <person name="Zhou Y."/>
            <person name="Sun X."/>
            <person name="Brodelius P.E."/>
            <person name="Rose J.K.C."/>
            <person name="Tang K."/>
        </authorList>
    </citation>
    <scope>NUCLEOTIDE SEQUENCE [LARGE SCALE GENOMIC DNA]</scope>
    <source>
        <strain evidence="3">cv. Huhao1</strain>
        <tissue evidence="2">Leaf</tissue>
    </source>
</reference>
<sequence>MDGHTYVTRGYSNYADAPAQEGGYFYGSGQNVNWYVVETTTIERVRAPSGYTSYGSDPFKEYMPKYAPMNHHDGGYGSNYELSRPHGYLEEENLMNDFLKQIQIGASRPMKPSGPNRYRPTSPDKYRPKSPTHGYPLKDAYPIRAQNMQGPAKYPLTFPTHGYPSKEAYPNRNMQGPAKYQPTSPPKYRPVSPTKYHPTSPTRYRPTSPDKYRPASPSYSYPNKEAHVIKAQNIPGPNKYRPTSPIKYRPTSPTKYRPTSPIKYRPTSPTKYRPTSPNKYRPTSPTKYRPTSPTRYRPTSPPKYQPTSPPRNYPSKEDNPIKGQKSSGWTNMPKPIPVHTLPSKEIQPVRTESFSSPNKQHPTSPGSEGGQYAKAGEFSGPVNLLHNGPPTTTNKLNEAYDHVAEPVTNSPRSEPKSGGVFNKFFSRAQPTESEGRYAKPTYGKATNRGLFRSNTIDSQEAIKKYNGANVP</sequence>
<accession>A0A2U1MS19</accession>